<reference evidence="1 2" key="1">
    <citation type="submission" date="2016-03" db="EMBL/GenBank/DDBJ databases">
        <title>Genome sequence of Rhodococcus kyotonensis KB10.</title>
        <authorList>
            <person name="Jeong H."/>
            <person name="Hong C.E."/>
            <person name="Jo S.H."/>
            <person name="Park J.M."/>
        </authorList>
    </citation>
    <scope>NUCLEOTIDE SEQUENCE [LARGE SCALE GENOMIC DNA]</scope>
    <source>
        <strain evidence="1 2">KB10</strain>
    </source>
</reference>
<dbReference type="EMBL" id="LVHI01000012">
    <property type="protein sequence ID" value="OAK54674.1"/>
    <property type="molecule type" value="Genomic_DNA"/>
</dbReference>
<evidence type="ECO:0000313" key="1">
    <source>
        <dbReference type="EMBL" id="OAK54674.1"/>
    </source>
</evidence>
<comment type="caution">
    <text evidence="1">The sequence shown here is derived from an EMBL/GenBank/DDBJ whole genome shotgun (WGS) entry which is preliminary data.</text>
</comment>
<name>A0A177YGK0_9NOCA</name>
<proteinExistence type="predicted"/>
<dbReference type="RefSeq" id="WP_068425295.1">
    <property type="nucleotide sequence ID" value="NZ_LVHI01000012.1"/>
</dbReference>
<dbReference type="Proteomes" id="UP000077519">
    <property type="component" value="Unassembled WGS sequence"/>
</dbReference>
<dbReference type="AlphaFoldDB" id="A0A177YGK0"/>
<protein>
    <submittedName>
        <fullName evidence="1">Uncharacterized protein</fullName>
    </submittedName>
</protein>
<organism evidence="1 2">
    <name type="scientific">Rhodococcoides kyotonense</name>
    <dbReference type="NCBI Taxonomy" id="398843"/>
    <lineage>
        <taxon>Bacteria</taxon>
        <taxon>Bacillati</taxon>
        <taxon>Actinomycetota</taxon>
        <taxon>Actinomycetes</taxon>
        <taxon>Mycobacteriales</taxon>
        <taxon>Nocardiaceae</taxon>
        <taxon>Rhodococcoides</taxon>
    </lineage>
</organism>
<sequence>MDDDFVPTLARWVDSGGTWRFLSNTGGSVSIALCTCDGGEDMQVLSSDDPVDIAWVTAHGDDNHE</sequence>
<gene>
    <name evidence="1" type="ORF">A3K89_04860</name>
</gene>
<keyword evidence="2" id="KW-1185">Reference proteome</keyword>
<evidence type="ECO:0000313" key="2">
    <source>
        <dbReference type="Proteomes" id="UP000077519"/>
    </source>
</evidence>
<accession>A0A177YGK0</accession>